<accession>A0A376BYQ0</accession>
<keyword evidence="1" id="KW-0812">Transmembrane</keyword>
<reference evidence="3 5" key="2">
    <citation type="submission" date="2018-11" db="EMBL/GenBank/DDBJ databases">
        <authorList>
            <consortium name="Pathogen Informatics"/>
        </authorList>
    </citation>
    <scope>NUCLEOTIDE SEQUENCE [LARGE SCALE GENOMIC DNA]</scope>
    <source>
        <strain evidence="3 5">NCTC12929</strain>
    </source>
</reference>
<dbReference type="EMBL" id="UYIV01000001">
    <property type="protein sequence ID" value="VDH03948.1"/>
    <property type="molecule type" value="Genomic_DNA"/>
</dbReference>
<reference evidence="2 4" key="1">
    <citation type="submission" date="2018-06" db="EMBL/GenBank/DDBJ databases">
        <authorList>
            <consortium name="Pathogen Informatics"/>
            <person name="Doyle S."/>
        </authorList>
    </citation>
    <scope>NUCLEOTIDE SEQUENCE [LARGE SCALE GENOMIC DNA]</scope>
    <source>
        <strain evidence="2 4">NCTC11661</strain>
    </source>
</reference>
<name>A0A376BYQ0_9FLAO</name>
<dbReference type="EMBL" id="UFTJ01000001">
    <property type="protein sequence ID" value="SSZ46772.1"/>
    <property type="molecule type" value="Genomic_DNA"/>
</dbReference>
<proteinExistence type="predicted"/>
<dbReference type="Proteomes" id="UP000270205">
    <property type="component" value="Unassembled WGS sequence"/>
</dbReference>
<protein>
    <recommendedName>
        <fullName evidence="6">C4-dicarboxylate ABC transporter</fullName>
    </recommendedName>
</protein>
<evidence type="ECO:0000313" key="4">
    <source>
        <dbReference type="Proteomes" id="UP000255515"/>
    </source>
</evidence>
<keyword evidence="1" id="KW-0472">Membrane</keyword>
<evidence type="ECO:0000313" key="5">
    <source>
        <dbReference type="Proteomes" id="UP000270205"/>
    </source>
</evidence>
<evidence type="ECO:0000313" key="2">
    <source>
        <dbReference type="EMBL" id="SSZ46772.1"/>
    </source>
</evidence>
<organism evidence="2 4">
    <name type="scientific">Bergeyella zoohelcum</name>
    <dbReference type="NCBI Taxonomy" id="1015"/>
    <lineage>
        <taxon>Bacteria</taxon>
        <taxon>Pseudomonadati</taxon>
        <taxon>Bacteroidota</taxon>
        <taxon>Flavobacteriia</taxon>
        <taxon>Flavobacteriales</taxon>
        <taxon>Weeksellaceae</taxon>
        <taxon>Bergeyella</taxon>
    </lineage>
</organism>
<dbReference type="Proteomes" id="UP000255515">
    <property type="component" value="Unassembled WGS sequence"/>
</dbReference>
<dbReference type="RefSeq" id="WP_002661565.1">
    <property type="nucleotide sequence ID" value="NZ_JAXFPJ010000002.1"/>
</dbReference>
<keyword evidence="1" id="KW-1133">Transmembrane helix</keyword>
<sequence>MFNYLSIFTGLAYIVLGILVFTYQQFAVPLDEMVAYLLGGIMIIYGIFRVLRALYKIKKQKQEDEE</sequence>
<feature type="transmembrane region" description="Helical" evidence="1">
    <location>
        <begin position="7"/>
        <end position="27"/>
    </location>
</feature>
<feature type="transmembrane region" description="Helical" evidence="1">
    <location>
        <begin position="33"/>
        <end position="51"/>
    </location>
</feature>
<dbReference type="AlphaFoldDB" id="A0A376BYQ0"/>
<evidence type="ECO:0008006" key="6">
    <source>
        <dbReference type="Google" id="ProtNLM"/>
    </source>
</evidence>
<evidence type="ECO:0000313" key="3">
    <source>
        <dbReference type="EMBL" id="VDH03948.1"/>
    </source>
</evidence>
<evidence type="ECO:0000256" key="1">
    <source>
        <dbReference type="SAM" id="Phobius"/>
    </source>
</evidence>
<gene>
    <name evidence="2" type="ORF">NCTC11661_00427</name>
    <name evidence="3" type="ORF">NCTC12929_01193</name>
</gene>